<dbReference type="STRING" id="1481914.JCM19241_5024"/>
<reference evidence="1 2" key="1">
    <citation type="submission" date="2015-01" db="EMBL/GenBank/DDBJ databases">
        <title>Vibrio sp. C94 JCM 19241 whole genome shotgun sequence.</title>
        <authorList>
            <person name="Sawabe T."/>
            <person name="Meirelles P."/>
            <person name="Feng G."/>
            <person name="Sayaka M."/>
            <person name="Hattori M."/>
            <person name="Ohkuma M."/>
        </authorList>
    </citation>
    <scope>NUCLEOTIDE SEQUENCE [LARGE SCALE GENOMIC DNA]</scope>
    <source>
        <strain evidence="2">JCM 19241</strain>
    </source>
</reference>
<name>A0A0B8QFA0_9VIBR</name>
<dbReference type="EMBL" id="BBSC01000002">
    <property type="protein sequence ID" value="GAM73828.1"/>
    <property type="molecule type" value="Genomic_DNA"/>
</dbReference>
<sequence>MLNIPYPYSVSFKLLLESIPKHDPNPMVTFLIDKKSHTVIIIGGKTDALMVITLPIAEDSSLNTGKMSFDAQVLKRALLPSLEYVTPSTVLEIDLVYGGKRRPNLKVVTKDRVWCDEKAQAPCEAHLEHLDFVNNLGYSPVPTSELKAMVEAALDNQPFEAFEFKSQALKDPSFRILRDQKWLSYPAPSKIEKSIYLLLNEESTNALNELCHHTQKKHLLLYIDNEQAVFSDNVTTLSQRWDSLSEYRHQPTCNYEPEAGFVAIIEALKKEIAIETMAASIRENDIGYLLIGPDSVMVCDNPYDPKCASFLSTEDIHTKGYRLYRFKLSDMRAIKSKLKDITKTKQIKLQVLIADDGHRVLGFFGDKDNTHPYLTLPVQSDMGNLEKALKIKEEYEAKLQSNPKQLDMFGHAMTN</sequence>
<evidence type="ECO:0000313" key="2">
    <source>
        <dbReference type="Proteomes" id="UP000031666"/>
    </source>
</evidence>
<accession>A0A0B8QFA0</accession>
<evidence type="ECO:0000313" key="1">
    <source>
        <dbReference type="EMBL" id="GAM73828.1"/>
    </source>
</evidence>
<comment type="caution">
    <text evidence="1">The sequence shown here is derived from an EMBL/GenBank/DDBJ whole genome shotgun (WGS) entry which is preliminary data.</text>
</comment>
<proteinExistence type="predicted"/>
<organism evidence="1 2">
    <name type="scientific">Vibrio ishigakensis</name>
    <dbReference type="NCBI Taxonomy" id="1481914"/>
    <lineage>
        <taxon>Bacteria</taxon>
        <taxon>Pseudomonadati</taxon>
        <taxon>Pseudomonadota</taxon>
        <taxon>Gammaproteobacteria</taxon>
        <taxon>Vibrionales</taxon>
        <taxon>Vibrionaceae</taxon>
        <taxon>Vibrio</taxon>
    </lineage>
</organism>
<gene>
    <name evidence="1" type="ORF">JCM19241_5024</name>
</gene>
<reference evidence="1 2" key="2">
    <citation type="submission" date="2015-01" db="EMBL/GenBank/DDBJ databases">
        <authorList>
            <consortium name="NBRP consortium"/>
            <person name="Sawabe T."/>
            <person name="Meirelles P."/>
            <person name="Feng G."/>
            <person name="Sayaka M."/>
            <person name="Hattori M."/>
            <person name="Ohkuma M."/>
        </authorList>
    </citation>
    <scope>NUCLEOTIDE SEQUENCE [LARGE SCALE GENOMIC DNA]</scope>
    <source>
        <strain evidence="2">JCM 19241</strain>
    </source>
</reference>
<protein>
    <submittedName>
        <fullName evidence="1">Uncharacterized protein</fullName>
    </submittedName>
</protein>
<dbReference type="AlphaFoldDB" id="A0A0B8QFA0"/>
<dbReference type="Proteomes" id="UP000031666">
    <property type="component" value="Unassembled WGS sequence"/>
</dbReference>